<name>A0A3P6T050_9BILA</name>
<evidence type="ECO:0000313" key="2">
    <source>
        <dbReference type="Proteomes" id="UP000271098"/>
    </source>
</evidence>
<sequence>MRIDAFLISDDTLTDLFPGKNCGAGFNGASAVCPDSFELLERQHFSCFSANGRHFLKGMKAWQHKTYRYQQNEFKVRTAVLCRQINSQTLRRS</sequence>
<dbReference type="AlphaFoldDB" id="A0A3P6T050"/>
<proteinExistence type="predicted"/>
<protein>
    <submittedName>
        <fullName evidence="1">Uncharacterized protein</fullName>
    </submittedName>
</protein>
<dbReference type="Proteomes" id="UP000271098">
    <property type="component" value="Unassembled WGS sequence"/>
</dbReference>
<keyword evidence="2" id="KW-1185">Reference proteome</keyword>
<gene>
    <name evidence="1" type="ORF">GPUH_LOCUS8032</name>
</gene>
<evidence type="ECO:0000313" key="1">
    <source>
        <dbReference type="EMBL" id="VDK60544.1"/>
    </source>
</evidence>
<accession>A0A3P6T050</accession>
<organism evidence="1 2">
    <name type="scientific">Gongylonema pulchrum</name>
    <dbReference type="NCBI Taxonomy" id="637853"/>
    <lineage>
        <taxon>Eukaryota</taxon>
        <taxon>Metazoa</taxon>
        <taxon>Ecdysozoa</taxon>
        <taxon>Nematoda</taxon>
        <taxon>Chromadorea</taxon>
        <taxon>Rhabditida</taxon>
        <taxon>Spirurina</taxon>
        <taxon>Spiruromorpha</taxon>
        <taxon>Spiruroidea</taxon>
        <taxon>Gongylonematidae</taxon>
        <taxon>Gongylonema</taxon>
    </lineage>
</organism>
<reference evidence="1 2" key="1">
    <citation type="submission" date="2018-11" db="EMBL/GenBank/DDBJ databases">
        <authorList>
            <consortium name="Pathogen Informatics"/>
        </authorList>
    </citation>
    <scope>NUCLEOTIDE SEQUENCE [LARGE SCALE GENOMIC DNA]</scope>
</reference>
<dbReference type="EMBL" id="UYRT01022386">
    <property type="protein sequence ID" value="VDK60544.1"/>
    <property type="molecule type" value="Genomic_DNA"/>
</dbReference>